<dbReference type="EMBL" id="KY052813">
    <property type="protein sequence ID" value="ASF00078.1"/>
    <property type="molecule type" value="Genomic_DNA"/>
</dbReference>
<name>A0A218MLD0_9VIRU</name>
<reference evidence="1" key="2">
    <citation type="journal article" date="2017" name="Nat. Commun.">
        <title>Single-virus genomics reveals hidden cosmopolitan and abundant viruses.</title>
        <authorList>
            <person name="Martinez-Hernandez F."/>
            <person name="Fornas O."/>
            <person name="Lluesma Gomez M."/>
            <person name="Bolduc B."/>
            <person name="de la Cruz Pena M.J."/>
            <person name="Martinez J.M."/>
            <person name="Anton J."/>
            <person name="Gasol J.M."/>
            <person name="Rosselli R."/>
            <person name="Rodriguez-Valera F."/>
            <person name="Sullivan M.B."/>
            <person name="Acinas S.G."/>
            <person name="Martinez-Garcia M."/>
        </authorList>
    </citation>
    <scope>NUCLEOTIDE SEQUENCE</scope>
</reference>
<proteinExistence type="predicted"/>
<accession>A0A218MLD0</accession>
<protein>
    <submittedName>
        <fullName evidence="1">Uncharacterized protein</fullName>
    </submittedName>
</protein>
<reference evidence="1" key="1">
    <citation type="submission" date="2016-10" db="EMBL/GenBank/DDBJ databases">
        <authorList>
            <person name="Varghese N."/>
        </authorList>
    </citation>
    <scope>NUCLEOTIDE SEQUENCE</scope>
</reference>
<evidence type="ECO:0000313" key="1">
    <source>
        <dbReference type="EMBL" id="ASF00078.1"/>
    </source>
</evidence>
<sequence length="296" mass="33400">MSANITTIDTDNYAVMAKAMGMVSESDTKKKSSTLARLRINHSPLMGQSEINGKSVNVEVVEGGTYKLQIPDGDTFYSTTASVRPFLQRYMYKRFVMGSGDTPNKYIKTVMNDNLNVDLKDNDGGFNCGKPAGFIQDFKALDQATQDLIKQIKRVRVIFGTIDMKDAVDSNGVPTDLGTTPFIWEVENRDAFKTLGNCFVKLSKMKRLPPQHTFEVATEQRKLPNGNSFYLPSVAVNLTDVIKLSDEDQQTFADFMLWIDNYNDYIINAWDETSRKKEDMDVSIVDEIIETEEIPF</sequence>
<organism evidence="1">
    <name type="scientific">uncultured virus</name>
    <dbReference type="NCBI Taxonomy" id="340016"/>
    <lineage>
        <taxon>Viruses</taxon>
        <taxon>environmental samples</taxon>
    </lineage>
</organism>